<organism evidence="1 2">
    <name type="scientific">Reichenbachiella agariperforans</name>
    <dbReference type="NCBI Taxonomy" id="156994"/>
    <lineage>
        <taxon>Bacteria</taxon>
        <taxon>Pseudomonadati</taxon>
        <taxon>Bacteroidota</taxon>
        <taxon>Cytophagia</taxon>
        <taxon>Cytophagales</taxon>
        <taxon>Reichenbachiellaceae</taxon>
        <taxon>Reichenbachiella</taxon>
    </lineage>
</organism>
<sequence length="592" mass="69443">MAQIIDDSTKLVYGPTSTRYITIGDLKHSDTLYHIMDSSIHNMENFELHRTSAIDYQSLGNNGTALKPVYYQIPTTIGSTTGFSAFEPYVKKVEDFKYYDSKSPFINLHVAIGGKGRSMVDFSFSRNINPQWNVGFDIYHVSSEKQIGTSSIRENQVKSTAADFYAFYRSKNRKYHAMFHAYTNDQVILETGGITEDTPVKEYYEYQDANIYLQNSQSFDKRGRLFLYHQYSLKPFFELYNTIERTNTNNQYTDTPLTQSITDGYYDQILIRTDSTEDASNMIETKIEAGIKGRVADRIFYSAYVKRRDMSFKYRYIEPFTGEYENYLGGDMKIHLTDKYLVGGEIEAMDEGNYYFKGFFENNFLRASYTSSLYEPAFMTERYFGNHYEWSNSFNSTLANSIQGSLFYALPFLYLEPSVDISTVDEYVYFDYDKMPNQSSSPIFINKYTAKANLTLWKHIHLDNRLVWNNVSGDGANAMRMPDWNYFGKVYYENIVFNDFMQFEIGFDLRWQSAYFAKAYDPITQQFFLQDDFEMPSYFTADLFFVMKANDLTFFFNWIYLNQARDSGYFTSPYYPGQRRAIDLGVRWMFFD</sequence>
<evidence type="ECO:0000313" key="2">
    <source>
        <dbReference type="Proteomes" id="UP000184474"/>
    </source>
</evidence>
<proteinExistence type="predicted"/>
<dbReference type="EMBL" id="FRAA01000001">
    <property type="protein sequence ID" value="SHJ60593.1"/>
    <property type="molecule type" value="Genomic_DNA"/>
</dbReference>
<reference evidence="2" key="1">
    <citation type="submission" date="2016-11" db="EMBL/GenBank/DDBJ databases">
        <authorList>
            <person name="Varghese N."/>
            <person name="Submissions S."/>
        </authorList>
    </citation>
    <scope>NUCLEOTIDE SEQUENCE [LARGE SCALE GENOMIC DNA]</scope>
    <source>
        <strain evidence="2">DSM 26134</strain>
    </source>
</reference>
<gene>
    <name evidence="1" type="ORF">SAMN04488028_101649</name>
</gene>
<dbReference type="STRING" id="156994.SAMN04488028_101649"/>
<name>A0A1M6KNM3_REIAG</name>
<dbReference type="Proteomes" id="UP000184474">
    <property type="component" value="Unassembled WGS sequence"/>
</dbReference>
<keyword evidence="2" id="KW-1185">Reference proteome</keyword>
<dbReference type="Pfam" id="PF14121">
    <property type="entry name" value="Porin_10"/>
    <property type="match status" value="1"/>
</dbReference>
<evidence type="ECO:0000313" key="1">
    <source>
        <dbReference type="EMBL" id="SHJ60593.1"/>
    </source>
</evidence>
<dbReference type="InterPro" id="IPR025631">
    <property type="entry name" value="Porin_10"/>
</dbReference>
<accession>A0A1M6KNM3</accession>
<dbReference type="AlphaFoldDB" id="A0A1M6KNM3"/>
<protein>
    <submittedName>
        <fullName evidence="1">Putative porin</fullName>
    </submittedName>
</protein>